<comment type="subcellular location">
    <subcellularLocation>
        <location evidence="1">Membrane</location>
        <topology evidence="1">Single-pass type II membrane protein</topology>
    </subcellularLocation>
</comment>
<evidence type="ECO:0000256" key="6">
    <source>
        <dbReference type="ARBA" id="ARBA00022968"/>
    </source>
</evidence>
<keyword evidence="4" id="KW-0808">Transferase</keyword>
<dbReference type="InterPro" id="IPR029044">
    <property type="entry name" value="Nucleotide-diphossugar_trans"/>
</dbReference>
<evidence type="ECO:0000256" key="7">
    <source>
        <dbReference type="ARBA" id="ARBA00022989"/>
    </source>
</evidence>
<proteinExistence type="inferred from homology"/>
<sequence length="391" mass="45306">MKTLPRVFLFTILCVVFLYIIITYLLQDKHESPHSYNKIISDNSRVLGKISNANNLKITSESSLSVLETHPSPFNSKLHKIVLAVVACGDRLAETLVMIKSAIIFTSSDLVVIVFSDKKLIPSFKEKLNEWRTITNQSFSYEVYPVTFPPEENAEEWRALFKPCASQRLFLPVILKHVDSLLYVDTDTLFLGPVENVWRHFEKMNSSQIAALAPEHEDPNTGWYNRFARHPYYGKLGVNSGVMLMNLTRMRAFQWTAYVIPIYKEYKLKITWGDQDIINIIFHFHPEKLYIYPCRYNYRPDHCMYMNVCKSANDEGVAVLHGSRGSFHAIKQPPFHAIYKAMEEYQLGTDLYMNLYMPMKNYLDLTSSSNCGKVRHIFTKSVEKIIQKVDL</sequence>
<dbReference type="InterPro" id="IPR002495">
    <property type="entry name" value="Glyco_trans_8"/>
</dbReference>
<protein>
    <recommendedName>
        <fullName evidence="11">UDP-D-xylose:beta-D-glucoside alpha-1,3-D-xylosyltransferase</fullName>
        <ecNumber evidence="11">2.4.2.42</ecNumber>
    </recommendedName>
</protein>
<evidence type="ECO:0000256" key="5">
    <source>
        <dbReference type="ARBA" id="ARBA00022692"/>
    </source>
</evidence>
<evidence type="ECO:0000313" key="14">
    <source>
        <dbReference type="EMBL" id="KAK7866870.1"/>
    </source>
</evidence>
<comment type="similarity">
    <text evidence="2">Belongs to the glycosyltransferase 8 family.</text>
</comment>
<dbReference type="GO" id="GO:0016020">
    <property type="term" value="C:membrane"/>
    <property type="evidence" value="ECO:0007669"/>
    <property type="project" value="UniProtKB-SubCell"/>
</dbReference>
<feature type="transmembrane region" description="Helical" evidence="13">
    <location>
        <begin position="7"/>
        <end position="26"/>
    </location>
</feature>
<evidence type="ECO:0000256" key="8">
    <source>
        <dbReference type="ARBA" id="ARBA00023136"/>
    </source>
</evidence>
<dbReference type="EMBL" id="JAZDUA010000134">
    <property type="protein sequence ID" value="KAK7866870.1"/>
    <property type="molecule type" value="Genomic_DNA"/>
</dbReference>
<evidence type="ECO:0000256" key="3">
    <source>
        <dbReference type="ARBA" id="ARBA00022676"/>
    </source>
</evidence>
<keyword evidence="7 13" id="KW-1133">Transmembrane helix</keyword>
<dbReference type="PANTHER" id="PTHR46012:SF2">
    <property type="entry name" value="IP22168P"/>
    <property type="match status" value="1"/>
</dbReference>
<dbReference type="GO" id="GO:0140563">
    <property type="term" value="F:UDP-D-xylose:beta-D-glucoside alpha-1,3-D-xylosyltransferase activity"/>
    <property type="evidence" value="ECO:0007669"/>
    <property type="project" value="UniProtKB-EC"/>
</dbReference>
<dbReference type="Gene3D" id="3.90.550.10">
    <property type="entry name" value="Spore Coat Polysaccharide Biosynthesis Protein SpsA, Chain A"/>
    <property type="match status" value="1"/>
</dbReference>
<dbReference type="InterPro" id="IPR051993">
    <property type="entry name" value="Glycosyltransferase_8"/>
</dbReference>
<keyword evidence="9" id="KW-0325">Glycoprotein</keyword>
<dbReference type="Pfam" id="PF01501">
    <property type="entry name" value="Glyco_transf_8"/>
    <property type="match status" value="1"/>
</dbReference>
<evidence type="ECO:0000256" key="1">
    <source>
        <dbReference type="ARBA" id="ARBA00004606"/>
    </source>
</evidence>
<keyword evidence="5 13" id="KW-0812">Transmembrane</keyword>
<evidence type="ECO:0000256" key="11">
    <source>
        <dbReference type="ARBA" id="ARBA00038854"/>
    </source>
</evidence>
<evidence type="ECO:0000256" key="2">
    <source>
        <dbReference type="ARBA" id="ARBA00006351"/>
    </source>
</evidence>
<keyword evidence="6" id="KW-0735">Signal-anchor</keyword>
<evidence type="ECO:0000313" key="15">
    <source>
        <dbReference type="Proteomes" id="UP001378592"/>
    </source>
</evidence>
<comment type="caution">
    <text evidence="14">The sequence shown here is derived from an EMBL/GenBank/DDBJ whole genome shotgun (WGS) entry which is preliminary data.</text>
</comment>
<evidence type="ECO:0000256" key="10">
    <source>
        <dbReference type="ARBA" id="ARBA00037301"/>
    </source>
</evidence>
<evidence type="ECO:0000256" key="4">
    <source>
        <dbReference type="ARBA" id="ARBA00022679"/>
    </source>
</evidence>
<keyword evidence="3" id="KW-0328">Glycosyltransferase</keyword>
<comment type="catalytic activity">
    <reaction evidence="12">
        <text>3-O-(beta-D-glucosyl)-L-seryl-[EGF-like domain protein] + UDP-alpha-D-xylose = 3-O-[alpha-D-xylosyl-(1-&gt;3)-beta-D-glucosyl]-L-seryl-[EGF-like domain protein] + UDP + H(+)</text>
        <dbReference type="Rhea" id="RHEA:56064"/>
        <dbReference type="Rhea" id="RHEA-COMP:14610"/>
        <dbReference type="Rhea" id="RHEA-COMP:14611"/>
        <dbReference type="ChEBI" id="CHEBI:15378"/>
        <dbReference type="ChEBI" id="CHEBI:57632"/>
        <dbReference type="ChEBI" id="CHEBI:58223"/>
        <dbReference type="ChEBI" id="CHEBI:140575"/>
        <dbReference type="ChEBI" id="CHEBI:140576"/>
        <dbReference type="EC" id="2.4.2.42"/>
    </reaction>
</comment>
<evidence type="ECO:0000256" key="9">
    <source>
        <dbReference type="ARBA" id="ARBA00023180"/>
    </source>
</evidence>
<dbReference type="AlphaFoldDB" id="A0AAN9VRK7"/>
<dbReference type="GO" id="GO:0016266">
    <property type="term" value="P:protein O-linked glycosylation via N-acetyl-galactosamine"/>
    <property type="evidence" value="ECO:0007669"/>
    <property type="project" value="TreeGrafter"/>
</dbReference>
<comment type="function">
    <text evidence="10">Glycosyltransferase which elongates the O-linked glucose attached to EGF-like repeats in the extracellular domain of Notch proteins by catalyzing the addition of xylose.</text>
</comment>
<accession>A0AAN9VRK7</accession>
<name>A0AAN9VRK7_9ORTH</name>
<gene>
    <name evidence="14" type="ORF">R5R35_006035</name>
</gene>
<keyword evidence="15" id="KW-1185">Reference proteome</keyword>
<evidence type="ECO:0000256" key="12">
    <source>
        <dbReference type="ARBA" id="ARBA00049181"/>
    </source>
</evidence>
<keyword evidence="8 13" id="KW-0472">Membrane</keyword>
<organism evidence="14 15">
    <name type="scientific">Gryllus longicercus</name>
    <dbReference type="NCBI Taxonomy" id="2509291"/>
    <lineage>
        <taxon>Eukaryota</taxon>
        <taxon>Metazoa</taxon>
        <taxon>Ecdysozoa</taxon>
        <taxon>Arthropoda</taxon>
        <taxon>Hexapoda</taxon>
        <taxon>Insecta</taxon>
        <taxon>Pterygota</taxon>
        <taxon>Neoptera</taxon>
        <taxon>Polyneoptera</taxon>
        <taxon>Orthoptera</taxon>
        <taxon>Ensifera</taxon>
        <taxon>Gryllidea</taxon>
        <taxon>Grylloidea</taxon>
        <taxon>Gryllidae</taxon>
        <taxon>Gryllinae</taxon>
        <taxon>Gryllus</taxon>
    </lineage>
</organism>
<dbReference type="PANTHER" id="PTHR46012">
    <property type="entry name" value="IP22168P"/>
    <property type="match status" value="1"/>
</dbReference>
<dbReference type="Proteomes" id="UP001378592">
    <property type="component" value="Unassembled WGS sequence"/>
</dbReference>
<dbReference type="SUPFAM" id="SSF53448">
    <property type="entry name" value="Nucleotide-diphospho-sugar transferases"/>
    <property type="match status" value="1"/>
</dbReference>
<reference evidence="14 15" key="1">
    <citation type="submission" date="2024-03" db="EMBL/GenBank/DDBJ databases">
        <title>The genome assembly and annotation of the cricket Gryllus longicercus Weissman &amp; Gray.</title>
        <authorList>
            <person name="Szrajer S."/>
            <person name="Gray D."/>
            <person name="Ylla G."/>
        </authorList>
    </citation>
    <scope>NUCLEOTIDE SEQUENCE [LARGE SCALE GENOMIC DNA]</scope>
    <source>
        <strain evidence="14">DAG 2021-001</strain>
        <tissue evidence="14">Whole body minus gut</tissue>
    </source>
</reference>
<evidence type="ECO:0000256" key="13">
    <source>
        <dbReference type="SAM" id="Phobius"/>
    </source>
</evidence>
<dbReference type="EC" id="2.4.2.42" evidence="11"/>